<dbReference type="Gene3D" id="3.20.20.140">
    <property type="entry name" value="Metal-dependent hydrolases"/>
    <property type="match status" value="1"/>
</dbReference>
<feature type="region of interest" description="Disordered" evidence="1">
    <location>
        <begin position="373"/>
        <end position="392"/>
    </location>
</feature>
<gene>
    <name evidence="2" type="ORF">CJF24_15290</name>
</gene>
<dbReference type="SUPFAM" id="SSF51556">
    <property type="entry name" value="Metallo-dependent hydrolases"/>
    <property type="match status" value="1"/>
</dbReference>
<reference evidence="2 3" key="1">
    <citation type="submission" date="2017-08" db="EMBL/GenBank/DDBJ databases">
        <title>Aeromonas veronii bv sobria strain NS22 whole genome sequencing.</title>
        <authorList>
            <person name="Katharios P."/>
            <person name="Ha V.Q."/>
            <person name="Smyrli M."/>
        </authorList>
    </citation>
    <scope>NUCLEOTIDE SEQUENCE [LARGE SCALE GENOMIC DNA]</scope>
    <source>
        <strain evidence="2 3">NS22</strain>
    </source>
</reference>
<sequence length="618" mass="69854">MARLCNFHSHIGSELNDSAFTAVIQDALLADADAFINESTNVEIFLKFAREACESFKTDWKKHQVRGGFLLMDVFVQVIYLYMISGASQANKCDEELKTVITMEDAIGIIIEMIEKIDSAALVKEIKVNIGKFDKLKNEEKRLEISCRRFIKKSVKATKTKLFDDAYFARGIYYGLKINGVGGEEYGQALKNKTLDELKGVGHYMELSLNASKYTKGELPYLPKKNYDINKKNNIFLLHMTNAHHKALSSDDAIAEQLLYSVVKESKDLLSKESNSNVIGIDWLAPEGYEFERERTIRVVGRFLDLLNGIYLELQEEGNGPKYKKIVFRPHVGEGCSVFNGDQSKIPLLLYPREFMVNAWGAVNMFVDMENQNQSQNQNQNQSQNQTPKPSSGLERYVIGEFARYMGGDDFSIGGKKYDELKRRAINNARVMTEAIADWCERNTSDNLLFRLGHVTHCDKDTAKLIKDKGIYVDLNLGSNIRTGALNGAPGFGAIDYARTQVKDKKANDAYNSVEVIEEIKNLWGVDVYKESGFYQLVKAGCKILIGDDGVGVEVTGIKDEYKRVKAVFDGFDEKVRKAYTGDSSDFYTKLETDQNAWIQEVHGVSYDNTYKSLRTFP</sequence>
<keyword evidence="3" id="KW-1185">Reference proteome</keyword>
<evidence type="ECO:0000256" key="1">
    <source>
        <dbReference type="SAM" id="MobiDB-lite"/>
    </source>
</evidence>
<dbReference type="Proteomes" id="UP000323129">
    <property type="component" value="Unassembled WGS sequence"/>
</dbReference>
<name>A0ABY3MIW0_AERVE</name>
<dbReference type="InterPro" id="IPR032466">
    <property type="entry name" value="Metal_Hydrolase"/>
</dbReference>
<dbReference type="RefSeq" id="WP_134320689.1">
    <property type="nucleotide sequence ID" value="NZ_NMUS01000007.1"/>
</dbReference>
<dbReference type="EMBL" id="NQMC01000047">
    <property type="protein sequence ID" value="TYD42717.1"/>
    <property type="molecule type" value="Genomic_DNA"/>
</dbReference>
<proteinExistence type="predicted"/>
<evidence type="ECO:0000313" key="3">
    <source>
        <dbReference type="Proteomes" id="UP000323129"/>
    </source>
</evidence>
<feature type="compositionally biased region" description="Low complexity" evidence="1">
    <location>
        <begin position="373"/>
        <end position="386"/>
    </location>
</feature>
<accession>A0ABY3MIW0</accession>
<protein>
    <submittedName>
        <fullName evidence="2">Uncharacterized protein</fullName>
    </submittedName>
</protein>
<comment type="caution">
    <text evidence="2">The sequence shown here is derived from an EMBL/GenBank/DDBJ whole genome shotgun (WGS) entry which is preliminary data.</text>
</comment>
<evidence type="ECO:0000313" key="2">
    <source>
        <dbReference type="EMBL" id="TYD42717.1"/>
    </source>
</evidence>
<organism evidence="2 3">
    <name type="scientific">Aeromonas veronii</name>
    <dbReference type="NCBI Taxonomy" id="654"/>
    <lineage>
        <taxon>Bacteria</taxon>
        <taxon>Pseudomonadati</taxon>
        <taxon>Pseudomonadota</taxon>
        <taxon>Gammaproteobacteria</taxon>
        <taxon>Aeromonadales</taxon>
        <taxon>Aeromonadaceae</taxon>
        <taxon>Aeromonas</taxon>
    </lineage>
</organism>